<accession>A0A915IAX9</accession>
<dbReference type="AlphaFoldDB" id="A0A915IAX9"/>
<name>A0A915IAX9_ROMCU</name>
<dbReference type="Proteomes" id="UP000887565">
    <property type="component" value="Unplaced"/>
</dbReference>
<dbReference type="WBParaSite" id="nRc.2.0.1.t11339-RA">
    <property type="protein sequence ID" value="nRc.2.0.1.t11339-RA"/>
    <property type="gene ID" value="nRc.2.0.1.g11339"/>
</dbReference>
<keyword evidence="1" id="KW-1185">Reference proteome</keyword>
<protein>
    <submittedName>
        <fullName evidence="2">Uncharacterized protein</fullName>
    </submittedName>
</protein>
<evidence type="ECO:0000313" key="2">
    <source>
        <dbReference type="WBParaSite" id="nRc.2.0.1.t11339-RA"/>
    </source>
</evidence>
<evidence type="ECO:0000313" key="1">
    <source>
        <dbReference type="Proteomes" id="UP000887565"/>
    </source>
</evidence>
<sequence length="76" mass="8631">MNNIIRKLSENITSGAFMQVVGDAHEPHKSTVFRQVQKVVRILNQHYFNNTTANCFSTLPGAFCLFVDEDESERGQ</sequence>
<reference evidence="2" key="1">
    <citation type="submission" date="2022-11" db="UniProtKB">
        <authorList>
            <consortium name="WormBaseParasite"/>
        </authorList>
    </citation>
    <scope>IDENTIFICATION</scope>
</reference>
<organism evidence="1 2">
    <name type="scientific">Romanomermis culicivorax</name>
    <name type="common">Nematode worm</name>
    <dbReference type="NCBI Taxonomy" id="13658"/>
    <lineage>
        <taxon>Eukaryota</taxon>
        <taxon>Metazoa</taxon>
        <taxon>Ecdysozoa</taxon>
        <taxon>Nematoda</taxon>
        <taxon>Enoplea</taxon>
        <taxon>Dorylaimia</taxon>
        <taxon>Mermithida</taxon>
        <taxon>Mermithoidea</taxon>
        <taxon>Mermithidae</taxon>
        <taxon>Romanomermis</taxon>
    </lineage>
</organism>
<proteinExistence type="predicted"/>